<name>A0ACC3BLN6_PYRYE</name>
<gene>
    <name evidence="1" type="ORF">I4F81_001266</name>
</gene>
<evidence type="ECO:0000313" key="1">
    <source>
        <dbReference type="EMBL" id="KAK1858665.1"/>
    </source>
</evidence>
<dbReference type="EMBL" id="CM020618">
    <property type="protein sequence ID" value="KAK1858665.1"/>
    <property type="molecule type" value="Genomic_DNA"/>
</dbReference>
<organism evidence="1 2">
    <name type="scientific">Pyropia yezoensis</name>
    <name type="common">Susabi-nori</name>
    <name type="synonym">Porphyra yezoensis</name>
    <dbReference type="NCBI Taxonomy" id="2788"/>
    <lineage>
        <taxon>Eukaryota</taxon>
        <taxon>Rhodophyta</taxon>
        <taxon>Bangiophyceae</taxon>
        <taxon>Bangiales</taxon>
        <taxon>Bangiaceae</taxon>
        <taxon>Pyropia</taxon>
    </lineage>
</organism>
<protein>
    <submittedName>
        <fullName evidence="1">Uncharacterized protein</fullName>
    </submittedName>
</protein>
<comment type="caution">
    <text evidence="1">The sequence shown here is derived from an EMBL/GenBank/DDBJ whole genome shotgun (WGS) entry which is preliminary data.</text>
</comment>
<keyword evidence="2" id="KW-1185">Reference proteome</keyword>
<proteinExistence type="predicted"/>
<dbReference type="Proteomes" id="UP000798662">
    <property type="component" value="Chromosome 1"/>
</dbReference>
<evidence type="ECO:0000313" key="2">
    <source>
        <dbReference type="Proteomes" id="UP000798662"/>
    </source>
</evidence>
<accession>A0ACC3BLN6</accession>
<reference evidence="1" key="1">
    <citation type="submission" date="2019-11" db="EMBL/GenBank/DDBJ databases">
        <title>Nori genome reveals adaptations in red seaweeds to the harsh intertidal environment.</title>
        <authorList>
            <person name="Wang D."/>
            <person name="Mao Y."/>
        </authorList>
    </citation>
    <scope>NUCLEOTIDE SEQUENCE</scope>
    <source>
        <tissue evidence="1">Gametophyte</tissue>
    </source>
</reference>
<sequence>MLRREKEAGVLGGGGGGEVLGLSNPYFSVKGKDLRRAAVRYVGLPDAAEDATKVKDAFAAFVGPGKLYTGASVTSKTLTCEIVCGELMACAPGVGFTVPAILASMRQFFVDMRAGDADLRGFFRHLAEPGTAS</sequence>